<keyword evidence="2" id="KW-1185">Reference proteome</keyword>
<dbReference type="Proteomes" id="UP001139981">
    <property type="component" value="Unassembled WGS sequence"/>
</dbReference>
<evidence type="ECO:0000313" key="1">
    <source>
        <dbReference type="EMBL" id="KAJ2895351.1"/>
    </source>
</evidence>
<accession>A0ACC1M5I7</accession>
<comment type="caution">
    <text evidence="1">The sequence shown here is derived from an EMBL/GenBank/DDBJ whole genome shotgun (WGS) entry which is preliminary data.</text>
</comment>
<evidence type="ECO:0000313" key="2">
    <source>
        <dbReference type="Proteomes" id="UP001139981"/>
    </source>
</evidence>
<sequence>MSPPPSDDPRYRQAVDALVAEYMNMPDLVSSGMIDASRIRRNRLGFNPGGSKNRTKCNIYYEVFGTGPRKLFLIMGMVGCTTYWRLQTRYFANHGDYTICVFDNCGSGRSTISAGPYKVTQLAKDACLVLEHLGWSQDIHMVGVSLGGMIAQEMCLMDCGLGFASVALVDTWHSSTMALPTAKEVKFAFKGMSALGGNPRHLIDLVFSRRWADAVFHDTLKPAVLQNDCRPTNRHVMTSLFRIIQMDLNEHRARDPEKMPPTNTVASAMPQPAKHKAVTDLSGSSATNPYDNQGDSTLHHSLSAAAALSDDAPPPQFPLRDITRQLEQGTFVKREVSGDLHQFMACLGHRLSSSRVKRIRAQNPDTRFIVIHGSKDRVIRPACGRTLAKLLACPVVWIQGAGHMPLIDAHCTFNLILRAFTRDEKWLHAVPDRTTVIPSPAATDDDWIADNSSPCENGSAMAVPSPLPLPASVREMLIIDEADPMSTGRIIPVAGCCAESTDPPTRELVIHGTQIDTPFRIRRYT</sequence>
<protein>
    <submittedName>
        <fullName evidence="1">Uncharacterized protein</fullName>
    </submittedName>
</protein>
<reference evidence="1" key="1">
    <citation type="submission" date="2022-07" db="EMBL/GenBank/DDBJ databases">
        <title>Phylogenomic reconstructions and comparative analyses of Kickxellomycotina fungi.</title>
        <authorList>
            <person name="Reynolds N.K."/>
            <person name="Stajich J.E."/>
            <person name="Barry K."/>
            <person name="Grigoriev I.V."/>
            <person name="Crous P."/>
            <person name="Smith M.E."/>
        </authorList>
    </citation>
    <scope>NUCLEOTIDE SEQUENCE</scope>
    <source>
        <strain evidence="1">CBS 190363</strain>
    </source>
</reference>
<name>A0ACC1M5I7_9FUNG</name>
<dbReference type="EMBL" id="JANBVB010000303">
    <property type="protein sequence ID" value="KAJ2895351.1"/>
    <property type="molecule type" value="Genomic_DNA"/>
</dbReference>
<gene>
    <name evidence="1" type="ORF">IWW38_002329</name>
</gene>
<proteinExistence type="predicted"/>
<organism evidence="1 2">
    <name type="scientific">Coemansia aciculifera</name>
    <dbReference type="NCBI Taxonomy" id="417176"/>
    <lineage>
        <taxon>Eukaryota</taxon>
        <taxon>Fungi</taxon>
        <taxon>Fungi incertae sedis</taxon>
        <taxon>Zoopagomycota</taxon>
        <taxon>Kickxellomycotina</taxon>
        <taxon>Kickxellomycetes</taxon>
        <taxon>Kickxellales</taxon>
        <taxon>Kickxellaceae</taxon>
        <taxon>Coemansia</taxon>
    </lineage>
</organism>